<dbReference type="GO" id="GO:0015648">
    <property type="term" value="F:lipid-linked peptidoglycan transporter activity"/>
    <property type="evidence" value="ECO:0007669"/>
    <property type="project" value="UniProtKB-UniRule"/>
</dbReference>
<dbReference type="KEGG" id="caqa:MICH65_0275"/>
<dbReference type="GO" id="GO:0005886">
    <property type="term" value="C:plasma membrane"/>
    <property type="evidence" value="ECO:0007669"/>
    <property type="project" value="UniProtKB-SubCell"/>
</dbReference>
<evidence type="ECO:0000256" key="7">
    <source>
        <dbReference type="ARBA" id="ARBA00023136"/>
    </source>
</evidence>
<dbReference type="GO" id="GO:0009252">
    <property type="term" value="P:peptidoglycan biosynthetic process"/>
    <property type="evidence" value="ECO:0007669"/>
    <property type="project" value="UniProtKB-UniRule"/>
</dbReference>
<keyword evidence="7 8" id="KW-0472">Membrane</keyword>
<keyword evidence="3 8" id="KW-0812">Transmembrane</keyword>
<comment type="pathway">
    <text evidence="8">Cell wall biogenesis; peptidoglycan biosynthesis.</text>
</comment>
<dbReference type="GO" id="GO:0071555">
    <property type="term" value="P:cell wall organization"/>
    <property type="evidence" value="ECO:0007669"/>
    <property type="project" value="UniProtKB-UniRule"/>
</dbReference>
<feature type="transmembrane region" description="Helical" evidence="8">
    <location>
        <begin position="145"/>
        <end position="165"/>
    </location>
</feature>
<dbReference type="UniPathway" id="UPA00219"/>
<dbReference type="PANTHER" id="PTHR47019">
    <property type="entry name" value="LIPID II FLIPPASE MURJ"/>
    <property type="match status" value="1"/>
</dbReference>
<evidence type="ECO:0000256" key="8">
    <source>
        <dbReference type="HAMAP-Rule" id="MF_02078"/>
    </source>
</evidence>
<feature type="transmembrane region" description="Helical" evidence="8">
    <location>
        <begin position="20"/>
        <end position="40"/>
    </location>
</feature>
<dbReference type="PIRSF" id="PIRSF002869">
    <property type="entry name" value="MviN"/>
    <property type="match status" value="1"/>
</dbReference>
<dbReference type="InterPro" id="IPR004268">
    <property type="entry name" value="MurJ"/>
</dbReference>
<evidence type="ECO:0000256" key="3">
    <source>
        <dbReference type="ARBA" id="ARBA00022692"/>
    </source>
</evidence>
<gene>
    <name evidence="8" type="primary">murJ</name>
    <name evidence="10" type="ORF">MICH65_0275</name>
</gene>
<feature type="transmembrane region" description="Helical" evidence="8">
    <location>
        <begin position="199"/>
        <end position="216"/>
    </location>
</feature>
<keyword evidence="6 8" id="KW-1133">Transmembrane helix</keyword>
<dbReference type="GO" id="GO:0034204">
    <property type="term" value="P:lipid translocation"/>
    <property type="evidence" value="ECO:0007669"/>
    <property type="project" value="TreeGrafter"/>
</dbReference>
<dbReference type="EMBL" id="CP047901">
    <property type="protein sequence ID" value="QHO63256.1"/>
    <property type="molecule type" value="Genomic_DNA"/>
</dbReference>
<comment type="function">
    <text evidence="8 9">Involved in peptidoglycan biosynthesis. Transports lipid-linked peptidoglycan precursors from the inner to the outer leaflet of the cytoplasmic membrane.</text>
</comment>
<dbReference type="Pfam" id="PF03023">
    <property type="entry name" value="MurJ"/>
    <property type="match status" value="1"/>
</dbReference>
<evidence type="ECO:0000313" key="11">
    <source>
        <dbReference type="Proteomes" id="UP000463983"/>
    </source>
</evidence>
<evidence type="ECO:0000256" key="1">
    <source>
        <dbReference type="ARBA" id="ARBA00004651"/>
    </source>
</evidence>
<protein>
    <recommendedName>
        <fullName evidence="8">Probable lipid II flippase MurJ</fullName>
    </recommendedName>
</protein>
<keyword evidence="4 8" id="KW-0133">Cell shape</keyword>
<dbReference type="PANTHER" id="PTHR47019:SF1">
    <property type="entry name" value="LIPID II FLIPPASE MURJ"/>
    <property type="match status" value="1"/>
</dbReference>
<dbReference type="AlphaFoldDB" id="A0A857N5E0"/>
<name>A0A857N5E0_9BACT</name>
<keyword evidence="8 9" id="KW-0961">Cell wall biogenesis/degradation</keyword>
<keyword evidence="2 8" id="KW-1003">Cell membrane</keyword>
<evidence type="ECO:0000256" key="6">
    <source>
        <dbReference type="ARBA" id="ARBA00022989"/>
    </source>
</evidence>
<feature type="transmembrane region" description="Helical" evidence="8">
    <location>
        <begin position="455"/>
        <end position="476"/>
    </location>
</feature>
<evidence type="ECO:0000256" key="9">
    <source>
        <dbReference type="PIRNR" id="PIRNR002869"/>
    </source>
</evidence>
<reference evidence="11" key="1">
    <citation type="journal article" date="2020" name="Microorganisms">
        <title>Complete Genome of a Member of a New Bacterial Lineage in the Microgenomates Group Reveals an Unusual Nucleotide Composition Disparity Between Two Strands of DNA and Limited Metabolic Potential.</title>
        <authorList>
            <person name="Kadnikov V.V."/>
            <person name="Mardanov A.V."/>
            <person name="Beletsky A.V."/>
            <person name="Karnachuk O.V."/>
            <person name="Ravin N.V."/>
        </authorList>
    </citation>
    <scope>NUCLEOTIDE SEQUENCE [LARGE SCALE GENOMIC DNA]</scope>
</reference>
<feature type="transmembrane region" description="Helical" evidence="8">
    <location>
        <begin position="60"/>
        <end position="84"/>
    </location>
</feature>
<dbReference type="HAMAP" id="MF_02078">
    <property type="entry name" value="MurJ_MviN"/>
    <property type="match status" value="1"/>
</dbReference>
<comment type="similarity">
    <text evidence="8 9">Belongs to the MurJ/MviN family.</text>
</comment>
<comment type="subcellular location">
    <subcellularLocation>
        <location evidence="1 8">Cell membrane</location>
        <topology evidence="1 8">Multi-pass membrane protein</topology>
    </subcellularLocation>
</comment>
<organism evidence="10 11">
    <name type="scientific">Candidatus Chazhemtobacterium aquaticus</name>
    <dbReference type="NCBI Taxonomy" id="2715735"/>
    <lineage>
        <taxon>Bacteria</taxon>
        <taxon>Candidatus Chazhemtobacteraceae</taxon>
        <taxon>Candidatus Chazhemtobacterium</taxon>
    </lineage>
</organism>
<evidence type="ECO:0000256" key="5">
    <source>
        <dbReference type="ARBA" id="ARBA00022984"/>
    </source>
</evidence>
<feature type="transmembrane region" description="Helical" evidence="8">
    <location>
        <begin position="104"/>
        <end position="125"/>
    </location>
</feature>
<evidence type="ECO:0000313" key="10">
    <source>
        <dbReference type="EMBL" id="QHO63256.1"/>
    </source>
</evidence>
<feature type="transmembrane region" description="Helical" evidence="8">
    <location>
        <begin position="323"/>
        <end position="345"/>
    </location>
</feature>
<dbReference type="GO" id="GO:0008360">
    <property type="term" value="P:regulation of cell shape"/>
    <property type="evidence" value="ECO:0007669"/>
    <property type="project" value="UniProtKB-UniRule"/>
</dbReference>
<sequence>MVKNIINNSRNLFNQQNNSILSAAIIIAASYAASAILGLVRNRLLAGTFFGGQESELDVYFAAFVIPDTIFQLLVVGALSAAFIPVYSRYLKQGSRQANHLANATLNSLLIILSSATLLVAIFAHPISNLVAHFPPAQTSLMASLMRLMLLSQVFFTISTFLTGIIQSHRRFLIPAIAPLLYNLGIIIGVIFLTPTLGIYGAAWGVVIGAILHLLIQVPLARHLGYSYRLIFSFRHPGVRTISRLMLPRTLALAVSQAERWIAVVITSLLSAGSLSIFNFARQLYTMPITLFGVSLGQASFPNLSSQADGDLVRFNQTLSQTLLQILFFSLPASALLLILRIPIVRLAFGADSFPWSATLLTGKTLALFTLSIAPQAASHLLVRAYYALEDTKTPLIISLLTVALNVILSLSLSLSLGLGILGIALAVSISDILSFLLLSFLIQRRTGLLHVYGPAFKMFVATFFTLASLWLPFRLLDQFVFDTTRTIPLIALTLITSLIGLLVYFAFSYLLGVKELDAVARIFHRLGNWRKILSRSEEVIEPPALSSE</sequence>
<dbReference type="NCBIfam" id="TIGR01695">
    <property type="entry name" value="murJ_mviN"/>
    <property type="match status" value="1"/>
</dbReference>
<dbReference type="InterPro" id="IPR051050">
    <property type="entry name" value="Lipid_II_flippase_MurJ/MviN"/>
</dbReference>
<dbReference type="RefSeq" id="WP_161931642.1">
    <property type="nucleotide sequence ID" value="NZ_CP047901.1"/>
</dbReference>
<dbReference type="Proteomes" id="UP000463983">
    <property type="component" value="Chromosome"/>
</dbReference>
<evidence type="ECO:0000256" key="4">
    <source>
        <dbReference type="ARBA" id="ARBA00022960"/>
    </source>
</evidence>
<feature type="transmembrane region" description="Helical" evidence="8">
    <location>
        <begin position="365"/>
        <end position="383"/>
    </location>
</feature>
<evidence type="ECO:0000256" key="2">
    <source>
        <dbReference type="ARBA" id="ARBA00022475"/>
    </source>
</evidence>
<accession>A0A857N5E0</accession>
<keyword evidence="8 9" id="KW-0813">Transport</keyword>
<feature type="transmembrane region" description="Helical" evidence="8">
    <location>
        <begin position="421"/>
        <end position="443"/>
    </location>
</feature>
<feature type="transmembrane region" description="Helical" evidence="8">
    <location>
        <begin position="395"/>
        <end position="415"/>
    </location>
</feature>
<feature type="transmembrane region" description="Helical" evidence="8">
    <location>
        <begin position="488"/>
        <end position="512"/>
    </location>
</feature>
<keyword evidence="11" id="KW-1185">Reference proteome</keyword>
<keyword evidence="5 8" id="KW-0573">Peptidoglycan synthesis</keyword>
<feature type="transmembrane region" description="Helical" evidence="8">
    <location>
        <begin position="172"/>
        <end position="193"/>
    </location>
</feature>
<dbReference type="PRINTS" id="PR01806">
    <property type="entry name" value="VIRFACTRMVIN"/>
</dbReference>
<dbReference type="CDD" id="cd13123">
    <property type="entry name" value="MATE_MurJ_like"/>
    <property type="match status" value="1"/>
</dbReference>
<proteinExistence type="inferred from homology"/>